<dbReference type="STRING" id="504800.SAMN04488085_107103"/>
<dbReference type="Pfam" id="PF07730">
    <property type="entry name" value="HisKA_3"/>
    <property type="match status" value="1"/>
</dbReference>
<keyword evidence="2 8" id="KW-0418">Kinase</keyword>
<dbReference type="GO" id="GO:0046983">
    <property type="term" value="F:protein dimerization activity"/>
    <property type="evidence" value="ECO:0007669"/>
    <property type="project" value="InterPro"/>
</dbReference>
<protein>
    <submittedName>
        <fullName evidence="8">Histidine kinase-, DNA gyrase B-, and HSP90-like ATPase</fullName>
    </submittedName>
</protein>
<dbReference type="Gene3D" id="3.30.565.10">
    <property type="entry name" value="Histidine kinase-like ATPase, C-terminal domain"/>
    <property type="match status" value="1"/>
</dbReference>
<dbReference type="InterPro" id="IPR036890">
    <property type="entry name" value="HATPase_C_sf"/>
</dbReference>
<evidence type="ECO:0000259" key="6">
    <source>
        <dbReference type="Pfam" id="PF02518"/>
    </source>
</evidence>
<keyword evidence="3" id="KW-0902">Two-component regulatory system</keyword>
<feature type="compositionally biased region" description="Low complexity" evidence="4">
    <location>
        <begin position="444"/>
        <end position="458"/>
    </location>
</feature>
<dbReference type="CDD" id="cd16917">
    <property type="entry name" value="HATPase_UhpB-NarQ-NarX-like"/>
    <property type="match status" value="1"/>
</dbReference>
<dbReference type="InParanoid" id="A0A1I4FD76"/>
<name>A0A1I4FD76_9ACTN</name>
<evidence type="ECO:0000256" key="4">
    <source>
        <dbReference type="SAM" id="MobiDB-lite"/>
    </source>
</evidence>
<evidence type="ECO:0000256" key="5">
    <source>
        <dbReference type="SAM" id="Phobius"/>
    </source>
</evidence>
<dbReference type="Proteomes" id="UP000199152">
    <property type="component" value="Unassembled WGS sequence"/>
</dbReference>
<organism evidence="8 9">
    <name type="scientific">Geodermatophilus ruber</name>
    <dbReference type="NCBI Taxonomy" id="504800"/>
    <lineage>
        <taxon>Bacteria</taxon>
        <taxon>Bacillati</taxon>
        <taxon>Actinomycetota</taxon>
        <taxon>Actinomycetes</taxon>
        <taxon>Geodermatophilales</taxon>
        <taxon>Geodermatophilaceae</taxon>
        <taxon>Geodermatophilus</taxon>
    </lineage>
</organism>
<feature type="region of interest" description="Disordered" evidence="4">
    <location>
        <begin position="444"/>
        <end position="467"/>
    </location>
</feature>
<dbReference type="InterPro" id="IPR011712">
    <property type="entry name" value="Sig_transdc_His_kin_sub3_dim/P"/>
</dbReference>
<evidence type="ECO:0000313" key="9">
    <source>
        <dbReference type="Proteomes" id="UP000199152"/>
    </source>
</evidence>
<keyword evidence="5" id="KW-1133">Transmembrane helix</keyword>
<feature type="domain" description="Signal transduction histidine kinase subgroup 3 dimerisation and phosphoacceptor" evidence="7">
    <location>
        <begin position="246"/>
        <end position="310"/>
    </location>
</feature>
<keyword evidence="1" id="KW-0808">Transferase</keyword>
<accession>A0A1I4FD76</accession>
<dbReference type="EMBL" id="FOSW01000007">
    <property type="protein sequence ID" value="SFL15854.1"/>
    <property type="molecule type" value="Genomic_DNA"/>
</dbReference>
<gene>
    <name evidence="8" type="ORF">SAMN04488085_107103</name>
</gene>
<keyword evidence="5" id="KW-0472">Membrane</keyword>
<reference evidence="8 9" key="1">
    <citation type="submission" date="2016-10" db="EMBL/GenBank/DDBJ databases">
        <authorList>
            <person name="de Groot N.N."/>
        </authorList>
    </citation>
    <scope>NUCLEOTIDE SEQUENCE [LARGE SCALE GENOMIC DNA]</scope>
    <source>
        <strain evidence="8 9">DSM 45317</strain>
    </source>
</reference>
<dbReference type="InterPro" id="IPR003594">
    <property type="entry name" value="HATPase_dom"/>
</dbReference>
<dbReference type="Gene3D" id="1.20.5.1930">
    <property type="match status" value="1"/>
</dbReference>
<evidence type="ECO:0000256" key="2">
    <source>
        <dbReference type="ARBA" id="ARBA00022777"/>
    </source>
</evidence>
<keyword evidence="5" id="KW-0812">Transmembrane</keyword>
<feature type="domain" description="Histidine kinase/HSP90-like ATPase" evidence="6">
    <location>
        <begin position="350"/>
        <end position="442"/>
    </location>
</feature>
<evidence type="ECO:0000313" key="8">
    <source>
        <dbReference type="EMBL" id="SFL15854.1"/>
    </source>
</evidence>
<dbReference type="SUPFAM" id="SSF55874">
    <property type="entry name" value="ATPase domain of HSP90 chaperone/DNA topoisomerase II/histidine kinase"/>
    <property type="match status" value="1"/>
</dbReference>
<sequence length="467" mass="49499">MVKRITVNRSAGRPDRVSVAASVARFTAAGVVVTLLLAAVIATLASRAGMEEGTRSAEHVARVVAYGIVAPLLTPELLDGDEQQRTHLRMAVEAVAATGPITRVNVWDAEGRILWSDEPRLEGEVHPLDPGVRAALTEGAVFSAVADASSPDNRFAPPGEEQLEAYVGVRDRAGRPLLVEIDQGYETVEAPAYSAWMRFAPPALGGLLLLQLFQVPFAWRLALRLRRHQEIERRLLQSVVDASEAERRRIAAEVHDGVVQDLTGLTYDLDAARLGAQGSDDTALVTRTADRVRHSVTELRSLLVDLNPPRLPSAGLAPALKVLAEGLERSGVRVRLDVQDADDLPEPVATQLYRCALEALRNVTAHSSASRVQVTVSRADDDATVVVDDDGRGFDEVSLAASDANGHLGLRALGDRLQAIGGSLTVASAPGLGTRVEAIVPLGLPSASSPEPLSSADAVPGRTGAAP</sequence>
<dbReference type="PANTHER" id="PTHR24421">
    <property type="entry name" value="NITRATE/NITRITE SENSOR PROTEIN NARX-RELATED"/>
    <property type="match status" value="1"/>
</dbReference>
<keyword evidence="9" id="KW-1185">Reference proteome</keyword>
<dbReference type="OrthoDB" id="144293at2"/>
<dbReference type="Pfam" id="PF02518">
    <property type="entry name" value="HATPase_c"/>
    <property type="match status" value="1"/>
</dbReference>
<evidence type="ECO:0000256" key="3">
    <source>
        <dbReference type="ARBA" id="ARBA00023012"/>
    </source>
</evidence>
<evidence type="ECO:0000259" key="7">
    <source>
        <dbReference type="Pfam" id="PF07730"/>
    </source>
</evidence>
<dbReference type="GO" id="GO:0016020">
    <property type="term" value="C:membrane"/>
    <property type="evidence" value="ECO:0007669"/>
    <property type="project" value="InterPro"/>
</dbReference>
<proteinExistence type="predicted"/>
<feature type="transmembrane region" description="Helical" evidence="5">
    <location>
        <begin position="23"/>
        <end position="45"/>
    </location>
</feature>
<dbReference type="InterPro" id="IPR050482">
    <property type="entry name" value="Sensor_HK_TwoCompSys"/>
</dbReference>
<dbReference type="GO" id="GO:0000155">
    <property type="term" value="F:phosphorelay sensor kinase activity"/>
    <property type="evidence" value="ECO:0007669"/>
    <property type="project" value="InterPro"/>
</dbReference>
<dbReference type="AlphaFoldDB" id="A0A1I4FD76"/>
<evidence type="ECO:0000256" key="1">
    <source>
        <dbReference type="ARBA" id="ARBA00022679"/>
    </source>
</evidence>
<dbReference type="FunCoup" id="A0A1I4FD76">
    <property type="interactions" value="1"/>
</dbReference>